<gene>
    <name evidence="1" type="ORF">BD324DRAFT_630920</name>
</gene>
<dbReference type="PANTHER" id="PTHR48100">
    <property type="entry name" value="BROAD-SPECIFICITY PHOSPHATASE YOR283W-RELATED"/>
    <property type="match status" value="1"/>
</dbReference>
<comment type="caution">
    <text evidence="1">The sequence shown here is derived from an EMBL/GenBank/DDBJ whole genome shotgun (WGS) entry which is preliminary data.</text>
</comment>
<accession>A0A1Y1UDL4</accession>
<organism evidence="1 2">
    <name type="scientific">Kockovaella imperatae</name>
    <dbReference type="NCBI Taxonomy" id="4999"/>
    <lineage>
        <taxon>Eukaryota</taxon>
        <taxon>Fungi</taxon>
        <taxon>Dikarya</taxon>
        <taxon>Basidiomycota</taxon>
        <taxon>Agaricomycotina</taxon>
        <taxon>Tremellomycetes</taxon>
        <taxon>Tremellales</taxon>
        <taxon>Cuniculitremaceae</taxon>
        <taxon>Kockovaella</taxon>
    </lineage>
</organism>
<dbReference type="CDD" id="cd07067">
    <property type="entry name" value="HP_PGM_like"/>
    <property type="match status" value="1"/>
</dbReference>
<dbReference type="GO" id="GO:0016791">
    <property type="term" value="F:phosphatase activity"/>
    <property type="evidence" value="ECO:0007669"/>
    <property type="project" value="TreeGrafter"/>
</dbReference>
<dbReference type="RefSeq" id="XP_021869801.1">
    <property type="nucleotide sequence ID" value="XM_022016388.1"/>
</dbReference>
<dbReference type="InterPro" id="IPR050275">
    <property type="entry name" value="PGM_Phosphatase"/>
</dbReference>
<keyword evidence="2" id="KW-1185">Reference proteome</keyword>
<dbReference type="Proteomes" id="UP000193218">
    <property type="component" value="Unassembled WGS sequence"/>
</dbReference>
<evidence type="ECO:0000313" key="2">
    <source>
        <dbReference type="Proteomes" id="UP000193218"/>
    </source>
</evidence>
<dbReference type="InParanoid" id="A0A1Y1UDL4"/>
<reference evidence="1 2" key="1">
    <citation type="submission" date="2017-03" db="EMBL/GenBank/DDBJ databases">
        <title>Widespread Adenine N6-methylation of Active Genes in Fungi.</title>
        <authorList>
            <consortium name="DOE Joint Genome Institute"/>
            <person name="Mondo S.J."/>
            <person name="Dannebaum R.O."/>
            <person name="Kuo R.C."/>
            <person name="Louie K.B."/>
            <person name="Bewick A.J."/>
            <person name="Labutti K."/>
            <person name="Haridas S."/>
            <person name="Kuo A."/>
            <person name="Salamov A."/>
            <person name="Ahrendt S.R."/>
            <person name="Lau R."/>
            <person name="Bowen B.P."/>
            <person name="Lipzen A."/>
            <person name="Sullivan W."/>
            <person name="Andreopoulos W.B."/>
            <person name="Clum A."/>
            <person name="Lindquist E."/>
            <person name="Daum C."/>
            <person name="Northen T.R."/>
            <person name="Ramamoorthy G."/>
            <person name="Schmitz R.J."/>
            <person name="Gryganskyi A."/>
            <person name="Culley D."/>
            <person name="Magnuson J."/>
            <person name="James T.Y."/>
            <person name="O'Malley M.A."/>
            <person name="Stajich J.E."/>
            <person name="Spatafora J.W."/>
            <person name="Visel A."/>
            <person name="Grigoriev I.V."/>
        </authorList>
    </citation>
    <scope>NUCLEOTIDE SEQUENCE [LARGE SCALE GENOMIC DNA]</scope>
    <source>
        <strain evidence="1 2">NRRL Y-17943</strain>
    </source>
</reference>
<protein>
    <submittedName>
        <fullName evidence="1">Histidine phosphatase superfamily</fullName>
    </submittedName>
</protein>
<dbReference type="Gene3D" id="3.40.50.1240">
    <property type="entry name" value="Phosphoglycerate mutase-like"/>
    <property type="match status" value="1"/>
</dbReference>
<dbReference type="EMBL" id="NBSH01000010">
    <property type="protein sequence ID" value="ORX35637.1"/>
    <property type="molecule type" value="Genomic_DNA"/>
</dbReference>
<dbReference type="PANTHER" id="PTHR48100:SF54">
    <property type="entry name" value="PHOSPHATASE SPAC5H10.03-RELATED"/>
    <property type="match status" value="1"/>
</dbReference>
<dbReference type="InterPro" id="IPR013078">
    <property type="entry name" value="His_Pase_superF_clade-1"/>
</dbReference>
<dbReference type="OrthoDB" id="496981at2759"/>
<evidence type="ECO:0000313" key="1">
    <source>
        <dbReference type="EMBL" id="ORX35637.1"/>
    </source>
</evidence>
<dbReference type="AlphaFoldDB" id="A0A1Y1UDL4"/>
<dbReference type="SUPFAM" id="SSF53254">
    <property type="entry name" value="Phosphoglycerate mutase-like"/>
    <property type="match status" value="1"/>
</dbReference>
<name>A0A1Y1UDL4_9TREE</name>
<dbReference type="FunCoup" id="A0A1Y1UDL4">
    <property type="interactions" value="273"/>
</dbReference>
<dbReference type="InterPro" id="IPR029033">
    <property type="entry name" value="His_PPase_superfam"/>
</dbReference>
<sequence length="226" mass="24984">MSGPTAKKLYLTRHAQAEHNVDEDWSIADAPLTPLGQNQSKRLNELSQGTIQKTADLLVSSPMRRPLETLLLGYPELKTRLEAEGKPVIILDILQEVNAYPCDTPSHPISAITEWRDGLLSGFDFSSISPDYASKKGIFDPERVVERAREVRRWLRDRPEQDIVVVAHGDILRNIADGKRSGRPWANAEVKVFTFVSESDEDASLVEIGEVAPVNASEDPTSSGVA</sequence>
<dbReference type="Pfam" id="PF00300">
    <property type="entry name" value="His_Phos_1"/>
    <property type="match status" value="1"/>
</dbReference>
<dbReference type="SMART" id="SM00855">
    <property type="entry name" value="PGAM"/>
    <property type="match status" value="1"/>
</dbReference>
<dbReference type="GO" id="GO:0005737">
    <property type="term" value="C:cytoplasm"/>
    <property type="evidence" value="ECO:0007669"/>
    <property type="project" value="TreeGrafter"/>
</dbReference>
<proteinExistence type="predicted"/>
<dbReference type="GeneID" id="33558197"/>